<comment type="caution">
    <text evidence="2">The sequence shown here is derived from an EMBL/GenBank/DDBJ whole genome shotgun (WGS) entry which is preliminary data.</text>
</comment>
<dbReference type="AlphaFoldDB" id="A0A8S0SKD1"/>
<feature type="compositionally biased region" description="Basic and acidic residues" evidence="1">
    <location>
        <begin position="1"/>
        <end position="13"/>
    </location>
</feature>
<evidence type="ECO:0000313" key="2">
    <source>
        <dbReference type="EMBL" id="CAA2992073.1"/>
    </source>
</evidence>
<evidence type="ECO:0000256" key="1">
    <source>
        <dbReference type="SAM" id="MobiDB-lite"/>
    </source>
</evidence>
<gene>
    <name evidence="2" type="ORF">OLEA9_A110025</name>
</gene>
<dbReference type="Gramene" id="OE9A110025T1">
    <property type="protein sequence ID" value="OE9A110025C1"/>
    <property type="gene ID" value="OE9A110025"/>
</dbReference>
<feature type="compositionally biased region" description="Basic and acidic residues" evidence="1">
    <location>
        <begin position="25"/>
        <end position="34"/>
    </location>
</feature>
<proteinExistence type="predicted"/>
<organism evidence="2 3">
    <name type="scientific">Olea europaea subsp. europaea</name>
    <dbReference type="NCBI Taxonomy" id="158383"/>
    <lineage>
        <taxon>Eukaryota</taxon>
        <taxon>Viridiplantae</taxon>
        <taxon>Streptophyta</taxon>
        <taxon>Embryophyta</taxon>
        <taxon>Tracheophyta</taxon>
        <taxon>Spermatophyta</taxon>
        <taxon>Magnoliopsida</taxon>
        <taxon>eudicotyledons</taxon>
        <taxon>Gunneridae</taxon>
        <taxon>Pentapetalae</taxon>
        <taxon>asterids</taxon>
        <taxon>lamiids</taxon>
        <taxon>Lamiales</taxon>
        <taxon>Oleaceae</taxon>
        <taxon>Oleeae</taxon>
        <taxon>Olea</taxon>
    </lineage>
</organism>
<evidence type="ECO:0000313" key="3">
    <source>
        <dbReference type="Proteomes" id="UP000594638"/>
    </source>
</evidence>
<feature type="region of interest" description="Disordered" evidence="1">
    <location>
        <begin position="1"/>
        <end position="41"/>
    </location>
</feature>
<accession>A0A8S0SKD1</accession>
<dbReference type="EMBL" id="CACTIH010005430">
    <property type="protein sequence ID" value="CAA2992073.1"/>
    <property type="molecule type" value="Genomic_DNA"/>
</dbReference>
<name>A0A8S0SKD1_OLEEU</name>
<sequence>MNRLERSPKEIHKIGPKCANLPRNEAQEKPKNSQDKPVQLGQNVSQKLAQEIRQMEANKAQVSSNPAQICSQRVTTNSPEIISLKRQDKQRQVSEGQ</sequence>
<dbReference type="Proteomes" id="UP000594638">
    <property type="component" value="Unassembled WGS sequence"/>
</dbReference>
<keyword evidence="3" id="KW-1185">Reference proteome</keyword>
<reference evidence="2 3" key="1">
    <citation type="submission" date="2019-12" db="EMBL/GenBank/DDBJ databases">
        <authorList>
            <person name="Alioto T."/>
            <person name="Alioto T."/>
            <person name="Gomez Garrido J."/>
        </authorList>
    </citation>
    <scope>NUCLEOTIDE SEQUENCE [LARGE SCALE GENOMIC DNA]</scope>
</reference>
<protein>
    <submittedName>
        <fullName evidence="2">Uncharacterized protein</fullName>
    </submittedName>
</protein>